<evidence type="ECO:0000313" key="3">
    <source>
        <dbReference type="Proteomes" id="UP000051952"/>
    </source>
</evidence>
<dbReference type="EMBL" id="CYKH01002219">
    <property type="protein sequence ID" value="CUG94062.1"/>
    <property type="molecule type" value="Genomic_DNA"/>
</dbReference>
<organism evidence="2 3">
    <name type="scientific">Bodo saltans</name>
    <name type="common">Flagellated protozoan</name>
    <dbReference type="NCBI Taxonomy" id="75058"/>
    <lineage>
        <taxon>Eukaryota</taxon>
        <taxon>Discoba</taxon>
        <taxon>Euglenozoa</taxon>
        <taxon>Kinetoplastea</taxon>
        <taxon>Metakinetoplastina</taxon>
        <taxon>Eubodonida</taxon>
        <taxon>Bodonidae</taxon>
        <taxon>Bodo</taxon>
    </lineage>
</organism>
<evidence type="ECO:0000256" key="1">
    <source>
        <dbReference type="SAM" id="Coils"/>
    </source>
</evidence>
<keyword evidence="1" id="KW-0175">Coiled coil</keyword>
<reference evidence="3" key="1">
    <citation type="submission" date="2015-09" db="EMBL/GenBank/DDBJ databases">
        <authorList>
            <consortium name="Pathogen Informatics"/>
        </authorList>
    </citation>
    <scope>NUCLEOTIDE SEQUENCE [LARGE SCALE GENOMIC DNA]</scope>
    <source>
        <strain evidence="3">Lake Konstanz</strain>
    </source>
</reference>
<protein>
    <submittedName>
        <fullName evidence="2">Uncharacterized protein</fullName>
    </submittedName>
</protein>
<gene>
    <name evidence="2" type="ORF">BSAL_46305</name>
</gene>
<name>A0A0S4JRD3_BODSA</name>
<evidence type="ECO:0000313" key="2">
    <source>
        <dbReference type="EMBL" id="CUG94062.1"/>
    </source>
</evidence>
<proteinExistence type="predicted"/>
<sequence>MASPHPVRVPIQVTPAAVDFAMVRSADGTYTPVVHHNATLTVSYDDPSFSVQTSLTSSPKLLPTPLPTHLLSFCIRSSSPDVVKVKGGWGQLLGPGETTVVRLALRKGAGKLFEDGVELRLWISYELIPTSDDDDEGKVLLGKWKEQRKMRLTGELLSSRSEASCASGSGGGALWKGRNFDLLNSSSIVVLCRMSTVRSEQTAEIDLLHDQVRLKKAQLKELQDACDLLVDEGSKVVSQIKEGPKRRRLSLSSSKHLHPLAPPLTPPQETLVHSNNESTLQKFSRIAGEVEWMEVVGMMLVMSSTALLVISL</sequence>
<dbReference type="VEuPathDB" id="TriTrypDB:BSAL_46305"/>
<dbReference type="AlphaFoldDB" id="A0A0S4JRD3"/>
<accession>A0A0S4JRD3</accession>
<dbReference type="Proteomes" id="UP000051952">
    <property type="component" value="Unassembled WGS sequence"/>
</dbReference>
<feature type="coiled-coil region" evidence="1">
    <location>
        <begin position="205"/>
        <end position="232"/>
    </location>
</feature>
<keyword evidence="3" id="KW-1185">Reference proteome</keyword>